<protein>
    <recommendedName>
        <fullName evidence="2">BON domain-containing protein</fullName>
    </recommendedName>
</protein>
<dbReference type="EMBL" id="CAJHCQ010000014">
    <property type="protein sequence ID" value="CAD6550852.1"/>
    <property type="molecule type" value="Genomic_DNA"/>
</dbReference>
<reference evidence="3 4" key="1">
    <citation type="submission" date="2020-10" db="EMBL/GenBank/DDBJ databases">
        <authorList>
            <person name="Peeters C."/>
        </authorList>
    </citation>
    <scope>NUCLEOTIDE SEQUENCE [LARGE SCALE GENOMIC DNA]</scope>
    <source>
        <strain evidence="3 4">LMG 27952</strain>
    </source>
</reference>
<dbReference type="Proteomes" id="UP000656319">
    <property type="component" value="Unassembled WGS sequence"/>
</dbReference>
<organism evidence="3 4">
    <name type="scientific">Paraburkholderia hiiakae</name>
    <dbReference type="NCBI Taxonomy" id="1081782"/>
    <lineage>
        <taxon>Bacteria</taxon>
        <taxon>Pseudomonadati</taxon>
        <taxon>Pseudomonadota</taxon>
        <taxon>Betaproteobacteria</taxon>
        <taxon>Burkholderiales</taxon>
        <taxon>Burkholderiaceae</taxon>
        <taxon>Paraburkholderia</taxon>
    </lineage>
</organism>
<dbReference type="Pfam" id="PF04972">
    <property type="entry name" value="BON"/>
    <property type="match status" value="1"/>
</dbReference>
<evidence type="ECO:0000256" key="1">
    <source>
        <dbReference type="SAM" id="MobiDB-lite"/>
    </source>
</evidence>
<evidence type="ECO:0000313" key="3">
    <source>
        <dbReference type="EMBL" id="CAD6550852.1"/>
    </source>
</evidence>
<proteinExistence type="predicted"/>
<dbReference type="InterPro" id="IPR007055">
    <property type="entry name" value="BON_dom"/>
</dbReference>
<evidence type="ECO:0000259" key="2">
    <source>
        <dbReference type="PROSITE" id="PS50914"/>
    </source>
</evidence>
<evidence type="ECO:0000313" key="4">
    <source>
        <dbReference type="Proteomes" id="UP000656319"/>
    </source>
</evidence>
<name>A0ABM8NZM6_9BURK</name>
<feature type="region of interest" description="Disordered" evidence="1">
    <location>
        <begin position="21"/>
        <end position="54"/>
    </location>
</feature>
<keyword evidence="4" id="KW-1185">Reference proteome</keyword>
<dbReference type="Gene3D" id="3.30.1340.30">
    <property type="match status" value="1"/>
</dbReference>
<gene>
    <name evidence="3" type="ORF">LMG27952_05080</name>
</gene>
<feature type="domain" description="BON" evidence="2">
    <location>
        <begin position="57"/>
        <end position="124"/>
    </location>
</feature>
<sequence>MKNLCLVATLAATLGGGTIEMSSAQSTPQAGDDSPAVKASVSEPSNIAATGKANHAANRKLENAVRKAIKGGGVDASDLNVVARSGTVTLTGSVADGDQIDLASQRAQSVDGVAAVVNRLVTKGTGN</sequence>
<comment type="caution">
    <text evidence="3">The sequence shown here is derived from an EMBL/GenBank/DDBJ whole genome shotgun (WGS) entry which is preliminary data.</text>
</comment>
<dbReference type="PROSITE" id="PS50914">
    <property type="entry name" value="BON"/>
    <property type="match status" value="1"/>
</dbReference>
<accession>A0ABM8NZM6</accession>